<evidence type="ECO:0000256" key="4">
    <source>
        <dbReference type="ARBA" id="ARBA00023014"/>
    </source>
</evidence>
<dbReference type="EMBL" id="FUYC01000002">
    <property type="protein sequence ID" value="SKA74551.1"/>
    <property type="molecule type" value="Genomic_DNA"/>
</dbReference>
<feature type="region of interest" description="Disordered" evidence="5">
    <location>
        <begin position="351"/>
        <end position="457"/>
    </location>
</feature>
<dbReference type="GO" id="GO:0003735">
    <property type="term" value="F:structural constituent of ribosome"/>
    <property type="evidence" value="ECO:0007669"/>
    <property type="project" value="TreeGrafter"/>
</dbReference>
<keyword evidence="3" id="KW-0408">Iron</keyword>
<evidence type="ECO:0000256" key="1">
    <source>
        <dbReference type="ARBA" id="ARBA00022723"/>
    </source>
</evidence>
<dbReference type="Proteomes" id="UP000190027">
    <property type="component" value="Unassembled WGS sequence"/>
</dbReference>
<evidence type="ECO:0000313" key="6">
    <source>
        <dbReference type="EMBL" id="SKA74551.1"/>
    </source>
</evidence>
<name>A0A1T4WCY3_9BACT</name>
<keyword evidence="7" id="KW-1185">Reference proteome</keyword>
<proteinExistence type="predicted"/>
<dbReference type="STRING" id="1121449.SAMN02745704_00697"/>
<evidence type="ECO:0000256" key="5">
    <source>
        <dbReference type="SAM" id="MobiDB-lite"/>
    </source>
</evidence>
<dbReference type="SUPFAM" id="SSF53335">
    <property type="entry name" value="S-adenosyl-L-methionine-dependent methyltransferases"/>
    <property type="match status" value="1"/>
</dbReference>
<dbReference type="PANTHER" id="PTHR13184:SF5">
    <property type="entry name" value="METHYLTRANSFERASE-LIKE PROTEIN 17, MITOCHONDRIAL"/>
    <property type="match status" value="1"/>
</dbReference>
<sequence length="457" mass="50098">MSVEHLSTLFPTPDQQAASLLDVFARLLNKTHPLRGKHRDSLIYGIRDLSRMLTDERADMSKDYMGHPATRAAYLRYFLPWNLYRLVRLFQGLRGAGQGLDPAQGSTVADLGAGPLTVPLAMWIALPELRERKLRFVCIDRTPGIMRDGLALLTAMAQDKLAWHLDLVKGPLHTNVRGRADLLVAANTLNELTWGPGGNMPAQAENAVNMLRKNMKESGRLLIVEPGTRRSGTILHHLRSECLNQGMAPLAPCPHVEDCPMPGTGNAPWCHFRLPADSAPEWLHNLSRRARLPKSDTSLSFLLFTRESAAHEHLVRAISGTFPLENGAGQYACSERGLVLLQAAQQSRCGWPGDLLRPTWPNEPQRDEKSGALILPVQFSGSATPPPRGNKAKDGNKARSSSGSPDRTQKKGGPGQRSGNSKPDSRPGSGEQYRKKGHGGSRPSARNSEHPGKKRKS</sequence>
<accession>A0A1T4WCY3</accession>
<dbReference type="InterPro" id="IPR052571">
    <property type="entry name" value="Mt_RNA_Methyltransferase"/>
</dbReference>
<gene>
    <name evidence="6" type="ORF">SAMN02745704_00697</name>
</gene>
<dbReference type="Pfam" id="PF09243">
    <property type="entry name" value="Rsm22"/>
    <property type="match status" value="1"/>
</dbReference>
<evidence type="ECO:0000256" key="3">
    <source>
        <dbReference type="ARBA" id="ARBA00023004"/>
    </source>
</evidence>
<dbReference type="GO" id="GO:0015935">
    <property type="term" value="C:small ribosomal subunit"/>
    <property type="evidence" value="ECO:0007669"/>
    <property type="project" value="TreeGrafter"/>
</dbReference>
<dbReference type="GO" id="GO:0008168">
    <property type="term" value="F:methyltransferase activity"/>
    <property type="evidence" value="ECO:0007669"/>
    <property type="project" value="InterPro"/>
</dbReference>
<keyword evidence="2" id="KW-0809">Transit peptide</keyword>
<dbReference type="Gene3D" id="3.40.50.150">
    <property type="entry name" value="Vaccinia Virus protein VP39"/>
    <property type="match status" value="1"/>
</dbReference>
<dbReference type="InterPro" id="IPR015324">
    <property type="entry name" value="Ribosomal_Rsm22-like"/>
</dbReference>
<dbReference type="RefSeq" id="WP_078716260.1">
    <property type="nucleotide sequence ID" value="NZ_FUYC01000002.1"/>
</dbReference>
<dbReference type="GO" id="GO:0006412">
    <property type="term" value="P:translation"/>
    <property type="evidence" value="ECO:0007669"/>
    <property type="project" value="InterPro"/>
</dbReference>
<keyword evidence="1" id="KW-0479">Metal-binding</keyword>
<dbReference type="InterPro" id="IPR029063">
    <property type="entry name" value="SAM-dependent_MTases_sf"/>
</dbReference>
<evidence type="ECO:0000313" key="7">
    <source>
        <dbReference type="Proteomes" id="UP000190027"/>
    </source>
</evidence>
<dbReference type="PANTHER" id="PTHR13184">
    <property type="entry name" value="37S RIBOSOMAL PROTEIN S22"/>
    <property type="match status" value="1"/>
</dbReference>
<dbReference type="GO" id="GO:0046872">
    <property type="term" value="F:metal ion binding"/>
    <property type="evidence" value="ECO:0007669"/>
    <property type="project" value="UniProtKB-KW"/>
</dbReference>
<dbReference type="OrthoDB" id="9799639at2"/>
<dbReference type="GO" id="GO:0051536">
    <property type="term" value="F:iron-sulfur cluster binding"/>
    <property type="evidence" value="ECO:0007669"/>
    <property type="project" value="UniProtKB-KW"/>
</dbReference>
<reference evidence="6 7" key="1">
    <citation type="submission" date="2017-02" db="EMBL/GenBank/DDBJ databases">
        <authorList>
            <person name="Peterson S.W."/>
        </authorList>
    </citation>
    <scope>NUCLEOTIDE SEQUENCE [LARGE SCALE GENOMIC DNA]</scope>
    <source>
        <strain evidence="6 7">DSM 16080</strain>
    </source>
</reference>
<protein>
    <submittedName>
        <fullName evidence="6">Small ribosomal subunit Rsm22</fullName>
    </submittedName>
</protein>
<keyword evidence="4" id="KW-0411">Iron-sulfur</keyword>
<organism evidence="6 7">
    <name type="scientific">Paucidesulfovibrio gracilis DSM 16080</name>
    <dbReference type="NCBI Taxonomy" id="1121449"/>
    <lineage>
        <taxon>Bacteria</taxon>
        <taxon>Pseudomonadati</taxon>
        <taxon>Thermodesulfobacteriota</taxon>
        <taxon>Desulfovibrionia</taxon>
        <taxon>Desulfovibrionales</taxon>
        <taxon>Desulfovibrionaceae</taxon>
        <taxon>Paucidesulfovibrio</taxon>
    </lineage>
</organism>
<evidence type="ECO:0000256" key="2">
    <source>
        <dbReference type="ARBA" id="ARBA00022946"/>
    </source>
</evidence>
<dbReference type="AlphaFoldDB" id="A0A1T4WCY3"/>